<feature type="transmembrane region" description="Helical" evidence="1">
    <location>
        <begin position="51"/>
        <end position="73"/>
    </location>
</feature>
<feature type="transmembrane region" description="Helical" evidence="1">
    <location>
        <begin position="12"/>
        <end position="31"/>
    </location>
</feature>
<organism evidence="2">
    <name type="scientific">Ostreococcus tauri</name>
    <name type="common">Marine green alga</name>
    <dbReference type="NCBI Taxonomy" id="70448"/>
    <lineage>
        <taxon>Eukaryota</taxon>
        <taxon>Viridiplantae</taxon>
        <taxon>Chlorophyta</taxon>
        <taxon>Mamiellophyceae</taxon>
        <taxon>Mamiellales</taxon>
        <taxon>Bathycoccaceae</taxon>
        <taxon>Ostreococcus</taxon>
    </lineage>
</organism>
<dbReference type="GO" id="GO:0004791">
    <property type="term" value="F:thioredoxin-disulfide reductase (NADPH) activity"/>
    <property type="evidence" value="ECO:0007669"/>
    <property type="project" value="TreeGrafter"/>
</dbReference>
<evidence type="ECO:0000256" key="1">
    <source>
        <dbReference type="SAM" id="Phobius"/>
    </source>
</evidence>
<proteinExistence type="predicted"/>
<evidence type="ECO:0008006" key="3">
    <source>
        <dbReference type="Google" id="ProtNLM"/>
    </source>
</evidence>
<dbReference type="PANTHER" id="PTHR13544">
    <property type="entry name" value="SELENOPROTEIN T"/>
    <property type="match status" value="1"/>
</dbReference>
<dbReference type="AlphaFoldDB" id="A0A1Y5I3N7"/>
<dbReference type="GO" id="GO:0045454">
    <property type="term" value="P:cell redox homeostasis"/>
    <property type="evidence" value="ECO:0007669"/>
    <property type="project" value="TreeGrafter"/>
</dbReference>
<protein>
    <recommendedName>
        <fullName evidence="3">Selenoprotein T</fullName>
    </recommendedName>
</protein>
<dbReference type="Gene3D" id="3.40.30.10">
    <property type="entry name" value="Glutaredoxin"/>
    <property type="match status" value="1"/>
</dbReference>
<dbReference type="InterPro" id="IPR019389">
    <property type="entry name" value="Selenoprotein_T"/>
</dbReference>
<dbReference type="Proteomes" id="UP000195557">
    <property type="component" value="Unassembled WGS sequence"/>
</dbReference>
<dbReference type="EMBL" id="KZ155826">
    <property type="protein sequence ID" value="OUS44071.1"/>
    <property type="molecule type" value="Genomic_DNA"/>
</dbReference>
<sequence length="103" mass="11289">MGSAIARFTEYARAYAFVLILVGAAAFEWAGMEMPSIVRSMSENKMHSALVAFWVSNMIATNCLNTGAFEVYFDGKLVTSKLASKTLPRIDAVFDGIRSIRGK</sequence>
<keyword evidence="1" id="KW-0812">Transmembrane</keyword>
<dbReference type="GO" id="GO:0005789">
    <property type="term" value="C:endoplasmic reticulum membrane"/>
    <property type="evidence" value="ECO:0007669"/>
    <property type="project" value="TreeGrafter"/>
</dbReference>
<dbReference type="PANTHER" id="PTHR13544:SF0">
    <property type="entry name" value="THIOREDOXIN REDUCTASE-LIKE SELENOPROTEIN T"/>
    <property type="match status" value="1"/>
</dbReference>
<accession>A0A1Y5I3N7</accession>
<name>A0A1Y5I3N7_OSTTA</name>
<evidence type="ECO:0000313" key="2">
    <source>
        <dbReference type="EMBL" id="OUS44071.1"/>
    </source>
</evidence>
<gene>
    <name evidence="2" type="ORF">BE221DRAFT_194231</name>
</gene>
<keyword evidence="1" id="KW-0472">Membrane</keyword>
<keyword evidence="1" id="KW-1133">Transmembrane helix</keyword>
<reference evidence="2" key="1">
    <citation type="submission" date="2017-04" db="EMBL/GenBank/DDBJ databases">
        <title>Population genomics of picophytoplankton unveils novel chromosome hypervariability.</title>
        <authorList>
            <consortium name="DOE Joint Genome Institute"/>
            <person name="Blanc-Mathieu R."/>
            <person name="Krasovec M."/>
            <person name="Hebrard M."/>
            <person name="Yau S."/>
            <person name="Desgranges E."/>
            <person name="Martin J."/>
            <person name="Schackwitz W."/>
            <person name="Kuo A."/>
            <person name="Salin G."/>
            <person name="Donnadieu C."/>
            <person name="Desdevises Y."/>
            <person name="Sanchez-Ferandin S."/>
            <person name="Moreau H."/>
            <person name="Rivals E."/>
            <person name="Grigoriev I.V."/>
            <person name="Grimsley N."/>
            <person name="Eyre-Walker A."/>
            <person name="Piganeau G."/>
        </authorList>
    </citation>
    <scope>NUCLEOTIDE SEQUENCE [LARGE SCALE GENOMIC DNA]</scope>
    <source>
        <strain evidence="2">RCC 1115</strain>
    </source>
</reference>